<protein>
    <submittedName>
        <fullName evidence="6">Disulfide bond formation protein DsbB</fullName>
    </submittedName>
</protein>
<sequence length="198" mass="22476">MSSRREINNFVKCASALEVTAVCFLLIFAFWFQFVMGELPCPLCILQRQGILAIASGFLLNMRYHVRPSHYSLSIVAAVLTSFISLRQIALHVTSPQGYGSAFLGLHMYTWVYILCSVSIVYIAIVIGYSRQFELHADKDEVSEARDPRIRLFSHWAFGLLVFLTVANIVSIFFECGLEQCPDNPVRYIVYGWFGQSL</sequence>
<dbReference type="GO" id="GO:0015035">
    <property type="term" value="F:protein-disulfide reductase activity"/>
    <property type="evidence" value="ECO:0007669"/>
    <property type="project" value="InterPro"/>
</dbReference>
<evidence type="ECO:0000256" key="4">
    <source>
        <dbReference type="ARBA" id="ARBA00023136"/>
    </source>
</evidence>
<dbReference type="eggNOG" id="COG1495">
    <property type="taxonomic scope" value="Bacteria"/>
</dbReference>
<reference evidence="6 7" key="1">
    <citation type="submission" date="2014-06" db="EMBL/GenBank/DDBJ databases">
        <title>Whole Genome Sequences of Three Symbiotic Endozoicomonas Bacteria.</title>
        <authorList>
            <person name="Neave M.J."/>
            <person name="Apprill A."/>
            <person name="Voolstra C.R."/>
        </authorList>
    </citation>
    <scope>NUCLEOTIDE SEQUENCE [LARGE SCALE GENOMIC DNA]</scope>
    <source>
        <strain evidence="6 7">DSM 25634</strain>
    </source>
</reference>
<keyword evidence="2 5" id="KW-0812">Transmembrane</keyword>
<dbReference type="EMBL" id="JOKH01000005">
    <property type="protein sequence ID" value="KEQ16507.1"/>
    <property type="molecule type" value="Genomic_DNA"/>
</dbReference>
<name>A0A081NDI4_9GAMM</name>
<keyword evidence="3 5" id="KW-1133">Transmembrane helix</keyword>
<dbReference type="GO" id="GO:0006457">
    <property type="term" value="P:protein folding"/>
    <property type="evidence" value="ECO:0007669"/>
    <property type="project" value="InterPro"/>
</dbReference>
<feature type="transmembrane region" description="Helical" evidence="5">
    <location>
        <begin position="110"/>
        <end position="129"/>
    </location>
</feature>
<feature type="transmembrane region" description="Helical" evidence="5">
    <location>
        <begin position="71"/>
        <end position="90"/>
    </location>
</feature>
<keyword evidence="4 5" id="KW-0472">Membrane</keyword>
<accession>A0A081NDI4</accession>
<feature type="transmembrane region" description="Helical" evidence="5">
    <location>
        <begin position="12"/>
        <end position="34"/>
    </location>
</feature>
<evidence type="ECO:0000313" key="6">
    <source>
        <dbReference type="EMBL" id="KEQ16507.1"/>
    </source>
</evidence>
<feature type="transmembrane region" description="Helical" evidence="5">
    <location>
        <begin position="150"/>
        <end position="174"/>
    </location>
</feature>
<evidence type="ECO:0000256" key="1">
    <source>
        <dbReference type="ARBA" id="ARBA00004141"/>
    </source>
</evidence>
<dbReference type="Proteomes" id="UP000028073">
    <property type="component" value="Unassembled WGS sequence"/>
</dbReference>
<evidence type="ECO:0000256" key="5">
    <source>
        <dbReference type="SAM" id="Phobius"/>
    </source>
</evidence>
<organism evidence="6 7">
    <name type="scientific">Endozoicomonas numazuensis</name>
    <dbReference type="NCBI Taxonomy" id="1137799"/>
    <lineage>
        <taxon>Bacteria</taxon>
        <taxon>Pseudomonadati</taxon>
        <taxon>Pseudomonadota</taxon>
        <taxon>Gammaproteobacteria</taxon>
        <taxon>Oceanospirillales</taxon>
        <taxon>Endozoicomonadaceae</taxon>
        <taxon>Endozoicomonas</taxon>
    </lineage>
</organism>
<dbReference type="OrthoDB" id="3711263at2"/>
<evidence type="ECO:0000256" key="3">
    <source>
        <dbReference type="ARBA" id="ARBA00022989"/>
    </source>
</evidence>
<dbReference type="InterPro" id="IPR003752">
    <property type="entry name" value="DiS_bond_form_DsbB/BdbC"/>
</dbReference>
<comment type="subcellular location">
    <subcellularLocation>
        <location evidence="1">Membrane</location>
        <topology evidence="1">Multi-pass membrane protein</topology>
    </subcellularLocation>
</comment>
<dbReference type="AlphaFoldDB" id="A0A081NDI4"/>
<dbReference type="STRING" id="1137799.GZ78_21895"/>
<dbReference type="Gene3D" id="1.20.1550.10">
    <property type="entry name" value="DsbB-like"/>
    <property type="match status" value="1"/>
</dbReference>
<dbReference type="GO" id="GO:0016020">
    <property type="term" value="C:membrane"/>
    <property type="evidence" value="ECO:0007669"/>
    <property type="project" value="UniProtKB-SubCell"/>
</dbReference>
<keyword evidence="7" id="KW-1185">Reference proteome</keyword>
<feature type="transmembrane region" description="Helical" evidence="5">
    <location>
        <begin position="46"/>
        <end position="64"/>
    </location>
</feature>
<evidence type="ECO:0000256" key="2">
    <source>
        <dbReference type="ARBA" id="ARBA00022692"/>
    </source>
</evidence>
<comment type="caution">
    <text evidence="6">The sequence shown here is derived from an EMBL/GenBank/DDBJ whole genome shotgun (WGS) entry which is preliminary data.</text>
</comment>
<gene>
    <name evidence="6" type="ORF">GZ78_21895</name>
</gene>
<evidence type="ECO:0000313" key="7">
    <source>
        <dbReference type="Proteomes" id="UP000028073"/>
    </source>
</evidence>
<dbReference type="InterPro" id="IPR023380">
    <property type="entry name" value="DsbB-like_sf"/>
</dbReference>
<dbReference type="SUPFAM" id="SSF158442">
    <property type="entry name" value="DsbB-like"/>
    <property type="match status" value="1"/>
</dbReference>
<proteinExistence type="predicted"/>
<dbReference type="Pfam" id="PF02600">
    <property type="entry name" value="DsbB"/>
    <property type="match status" value="1"/>
</dbReference>